<keyword evidence="4" id="KW-0810">Translation regulation</keyword>
<feature type="compositionally biased region" description="Polar residues" evidence="10">
    <location>
        <begin position="1296"/>
        <end position="1329"/>
    </location>
</feature>
<feature type="region of interest" description="Disordered" evidence="10">
    <location>
        <begin position="240"/>
        <end position="287"/>
    </location>
</feature>
<dbReference type="Pfam" id="PF16608">
    <property type="entry name" value="TNRC6-PABC_bdg"/>
    <property type="match status" value="1"/>
</dbReference>
<feature type="compositionally biased region" description="Polar residues" evidence="10">
    <location>
        <begin position="578"/>
        <end position="589"/>
    </location>
</feature>
<feature type="compositionally biased region" description="Polar residues" evidence="10">
    <location>
        <begin position="1352"/>
        <end position="1368"/>
    </location>
</feature>
<evidence type="ECO:0000256" key="10">
    <source>
        <dbReference type="SAM" id="MobiDB-lite"/>
    </source>
</evidence>
<feature type="coiled-coil region" evidence="9">
    <location>
        <begin position="1144"/>
        <end position="1175"/>
    </location>
</feature>
<evidence type="ECO:0000256" key="8">
    <source>
        <dbReference type="ARBA" id="ARBA00073415"/>
    </source>
</evidence>
<dbReference type="GO" id="GO:0005829">
    <property type="term" value="C:cytosol"/>
    <property type="evidence" value="ECO:0007669"/>
    <property type="project" value="UniProtKB-ARBA"/>
</dbReference>
<feature type="compositionally biased region" description="Low complexity" evidence="10">
    <location>
        <begin position="1583"/>
        <end position="1600"/>
    </location>
</feature>
<keyword evidence="13" id="KW-1185">Reference proteome</keyword>
<dbReference type="GO" id="GO:0005654">
    <property type="term" value="C:nucleoplasm"/>
    <property type="evidence" value="ECO:0007669"/>
    <property type="project" value="TreeGrafter"/>
</dbReference>
<dbReference type="PROSITE" id="PS50030">
    <property type="entry name" value="UBA"/>
    <property type="match status" value="1"/>
</dbReference>
<feature type="compositionally biased region" description="Basic and acidic residues" evidence="10">
    <location>
        <begin position="564"/>
        <end position="577"/>
    </location>
</feature>
<dbReference type="InterPro" id="IPR019486">
    <property type="entry name" value="Argonaute_hook_dom"/>
</dbReference>
<feature type="compositionally biased region" description="Low complexity" evidence="10">
    <location>
        <begin position="898"/>
        <end position="911"/>
    </location>
</feature>
<reference evidence="12 13" key="1">
    <citation type="submission" date="2019-04" db="EMBL/GenBank/DDBJ databases">
        <authorList>
            <consortium name="Wellcome Sanger Institute Data Sharing"/>
        </authorList>
    </citation>
    <scope>NUCLEOTIDE SEQUENCE [LARGE SCALE GENOMIC DNA]</scope>
</reference>
<dbReference type="GO" id="GO:0003723">
    <property type="term" value="F:RNA binding"/>
    <property type="evidence" value="ECO:0007669"/>
    <property type="project" value="UniProtKB-KW"/>
</dbReference>
<protein>
    <recommendedName>
        <fullName evidence="8">Trinucleotide repeat-containing gene 6C protein</fullName>
    </recommendedName>
</protein>
<feature type="compositionally biased region" description="Gly residues" evidence="10">
    <location>
        <begin position="596"/>
        <end position="606"/>
    </location>
</feature>
<feature type="domain" description="UBA" evidence="11">
    <location>
        <begin position="928"/>
        <end position="973"/>
    </location>
</feature>
<evidence type="ECO:0000256" key="9">
    <source>
        <dbReference type="SAM" id="Coils"/>
    </source>
</evidence>
<dbReference type="Pfam" id="PF00076">
    <property type="entry name" value="RRM_1"/>
    <property type="match status" value="1"/>
</dbReference>
<dbReference type="CDD" id="cd14283">
    <property type="entry name" value="UBA_TNR6C"/>
    <property type="match status" value="1"/>
</dbReference>
<feature type="compositionally biased region" description="Polar residues" evidence="10">
    <location>
        <begin position="309"/>
        <end position="326"/>
    </location>
</feature>
<evidence type="ECO:0000256" key="1">
    <source>
        <dbReference type="ARBA" id="ARBA00007302"/>
    </source>
</evidence>
<feature type="compositionally biased region" description="Low complexity" evidence="10">
    <location>
        <begin position="418"/>
        <end position="430"/>
    </location>
</feature>
<feature type="region of interest" description="Disordered" evidence="10">
    <location>
        <begin position="1237"/>
        <end position="1368"/>
    </location>
</feature>
<evidence type="ECO:0000313" key="12">
    <source>
        <dbReference type="Ensembl" id="ENSSFOP00015061069.1"/>
    </source>
</evidence>
<keyword evidence="5" id="KW-0694">RNA-binding</keyword>
<feature type="compositionally biased region" description="Polar residues" evidence="10">
    <location>
        <begin position="510"/>
        <end position="519"/>
    </location>
</feature>
<evidence type="ECO:0000256" key="4">
    <source>
        <dbReference type="ARBA" id="ARBA00022845"/>
    </source>
</evidence>
<feature type="compositionally biased region" description="Low complexity" evidence="10">
    <location>
        <begin position="755"/>
        <end position="766"/>
    </location>
</feature>
<feature type="compositionally biased region" description="Gly residues" evidence="10">
    <location>
        <begin position="657"/>
        <end position="679"/>
    </location>
</feature>
<dbReference type="InterPro" id="IPR012677">
    <property type="entry name" value="Nucleotide-bd_a/b_plait_sf"/>
</dbReference>
<organism evidence="12 13">
    <name type="scientific">Scleropages formosus</name>
    <name type="common">Asian bonytongue</name>
    <name type="synonym">Osteoglossum formosum</name>
    <dbReference type="NCBI Taxonomy" id="113540"/>
    <lineage>
        <taxon>Eukaryota</taxon>
        <taxon>Metazoa</taxon>
        <taxon>Chordata</taxon>
        <taxon>Craniata</taxon>
        <taxon>Vertebrata</taxon>
        <taxon>Euteleostomi</taxon>
        <taxon>Actinopterygii</taxon>
        <taxon>Neopterygii</taxon>
        <taxon>Teleostei</taxon>
        <taxon>Osteoglossocephala</taxon>
        <taxon>Osteoglossomorpha</taxon>
        <taxon>Osteoglossiformes</taxon>
        <taxon>Osteoglossidae</taxon>
        <taxon>Scleropages</taxon>
    </lineage>
</organism>
<feature type="compositionally biased region" description="Polar residues" evidence="10">
    <location>
        <begin position="1554"/>
        <end position="1569"/>
    </location>
</feature>
<dbReference type="FunFam" id="1.10.8.10:FF:000027">
    <property type="entry name" value="Trinucleotide repeat-containing gene 6C protein"/>
    <property type="match status" value="1"/>
</dbReference>
<dbReference type="InterPro" id="IPR015940">
    <property type="entry name" value="UBA"/>
</dbReference>
<keyword evidence="3" id="KW-0597">Phosphoprotein</keyword>
<dbReference type="GO" id="GO:0000932">
    <property type="term" value="C:P-body"/>
    <property type="evidence" value="ECO:0007669"/>
    <property type="project" value="TreeGrafter"/>
</dbReference>
<dbReference type="SUPFAM" id="SSF46934">
    <property type="entry name" value="UBA-like"/>
    <property type="match status" value="1"/>
</dbReference>
<feature type="compositionally biased region" description="Gly residues" evidence="10">
    <location>
        <begin position="697"/>
        <end position="710"/>
    </location>
</feature>
<dbReference type="GeneTree" id="ENSGT00940000157598"/>
<dbReference type="OrthoDB" id="5919166at2759"/>
<dbReference type="Gene3D" id="3.30.70.330">
    <property type="match status" value="1"/>
</dbReference>
<evidence type="ECO:0000256" key="5">
    <source>
        <dbReference type="ARBA" id="ARBA00022884"/>
    </source>
</evidence>
<comment type="similarity">
    <text evidence="1">Belongs to the GW182 family.</text>
</comment>
<dbReference type="SMART" id="SM00165">
    <property type="entry name" value="UBA"/>
    <property type="match status" value="1"/>
</dbReference>
<dbReference type="FunFam" id="3.30.70.330:FF:000011">
    <property type="entry name" value="trinucleotide repeat-containing gene 6A protein-like"/>
    <property type="match status" value="1"/>
</dbReference>
<feature type="compositionally biased region" description="Gly residues" evidence="10">
    <location>
        <begin position="378"/>
        <end position="400"/>
    </location>
</feature>
<feature type="region of interest" description="Disordered" evidence="10">
    <location>
        <begin position="1380"/>
        <end position="1440"/>
    </location>
</feature>
<feature type="region of interest" description="Disordered" evidence="10">
    <location>
        <begin position="979"/>
        <end position="1014"/>
    </location>
</feature>
<dbReference type="Ensembl" id="ENSSFOT00015055753.1">
    <property type="protein sequence ID" value="ENSSFOP00015061069.1"/>
    <property type="gene ID" value="ENSSFOG00015004735.2"/>
</dbReference>
<feature type="region of interest" description="Disordered" evidence="10">
    <location>
        <begin position="302"/>
        <end position="781"/>
    </location>
</feature>
<evidence type="ECO:0000259" key="11">
    <source>
        <dbReference type="PROSITE" id="PS50030"/>
    </source>
</evidence>
<evidence type="ECO:0000313" key="13">
    <source>
        <dbReference type="Proteomes" id="UP000694397"/>
    </source>
</evidence>
<dbReference type="Proteomes" id="UP000694397">
    <property type="component" value="Chromosome 8"/>
</dbReference>
<keyword evidence="6 9" id="KW-0175">Coiled coil</keyword>
<dbReference type="Pfam" id="PF00627">
    <property type="entry name" value="UBA"/>
    <property type="match status" value="1"/>
</dbReference>
<evidence type="ECO:0000256" key="3">
    <source>
        <dbReference type="ARBA" id="ARBA00022553"/>
    </source>
</evidence>
<dbReference type="SUPFAM" id="SSF54928">
    <property type="entry name" value="RNA-binding domain, RBD"/>
    <property type="match status" value="1"/>
</dbReference>
<feature type="compositionally biased region" description="Polar residues" evidence="10">
    <location>
        <begin position="1202"/>
        <end position="1218"/>
    </location>
</feature>
<dbReference type="InterPro" id="IPR035979">
    <property type="entry name" value="RBD_domain_sf"/>
</dbReference>
<dbReference type="InterPro" id="IPR041917">
    <property type="entry name" value="TNR6C_UBA"/>
</dbReference>
<dbReference type="GO" id="GO:0006417">
    <property type="term" value="P:regulation of translation"/>
    <property type="evidence" value="ECO:0007669"/>
    <property type="project" value="UniProtKB-KW"/>
</dbReference>
<dbReference type="GO" id="GO:0060213">
    <property type="term" value="P:positive regulation of nuclear-transcribed mRNA poly(A) tail shortening"/>
    <property type="evidence" value="ECO:0007669"/>
    <property type="project" value="TreeGrafter"/>
</dbReference>
<name>A0A8C9U606_SCLFO</name>
<dbReference type="Pfam" id="PF12938">
    <property type="entry name" value="M_domain"/>
    <property type="match status" value="1"/>
</dbReference>
<feature type="compositionally biased region" description="Low complexity" evidence="10">
    <location>
        <begin position="485"/>
        <end position="498"/>
    </location>
</feature>
<feature type="region of interest" description="Disordered" evidence="10">
    <location>
        <begin position="1"/>
        <end position="104"/>
    </location>
</feature>
<dbReference type="InterPro" id="IPR009060">
    <property type="entry name" value="UBA-like_sf"/>
</dbReference>
<keyword evidence="2" id="KW-0488">Methylation</keyword>
<dbReference type="PANTHER" id="PTHR13020">
    <property type="entry name" value="TRINUCLEOTIDE REPEAT-CONTAINING GENE 6"/>
    <property type="match status" value="1"/>
</dbReference>
<dbReference type="Gene3D" id="1.10.8.10">
    <property type="entry name" value="DNA helicase RuvA subunit, C-terminal domain"/>
    <property type="match status" value="1"/>
</dbReference>
<dbReference type="GO" id="GO:0035195">
    <property type="term" value="P:miRNA-mediated post-transcriptional gene silencing"/>
    <property type="evidence" value="ECO:0007669"/>
    <property type="project" value="TreeGrafter"/>
</dbReference>
<dbReference type="InterPro" id="IPR026805">
    <property type="entry name" value="GW182_M_dom"/>
</dbReference>
<feature type="compositionally biased region" description="Basic and acidic residues" evidence="10">
    <location>
        <begin position="431"/>
        <end position="443"/>
    </location>
</feature>
<reference evidence="12" key="3">
    <citation type="submission" date="2025-09" db="UniProtKB">
        <authorList>
            <consortium name="Ensembl"/>
        </authorList>
    </citation>
    <scope>IDENTIFICATION</scope>
</reference>
<dbReference type="Pfam" id="PF10427">
    <property type="entry name" value="Ago_hook"/>
    <property type="match status" value="1"/>
</dbReference>
<dbReference type="InterPro" id="IPR052068">
    <property type="entry name" value="GW182_domain"/>
</dbReference>
<feature type="compositionally biased region" description="Polar residues" evidence="10">
    <location>
        <begin position="551"/>
        <end position="563"/>
    </location>
</feature>
<sequence>HQSVTRHPKQDLNPREQAQAKPTAPLQLHHRTSKARAGAPTPGDPPANSTPGSSSDGKRPPSGAPHPPRELPPRFRHHEPKQLLRRGQPLPAGSPPPAAPSGASSGPFGYCPCGSRHGFSDGVQPSHHIGLAAKYENLQGRAPSNSSSDPVIVDRSDTEAWPCVSRSDDHTHTLCTTDSDCAAETSSGGSMSTATDTGQLGRYAAPHPTNGGASQAQPCWGSATLNLNFNLNLNPNSNPSAWPVLGQEESGTREAGLGSRNAPPPGLCGSSGAPATQGGSGGHSGNKASSCANFMGCGGSSAWGDPESRSSPPTTAAFSSEPQNLNADGPNGTKRESSNPVCPLSEPNSFVPPPQSPLQVTGEDGSGDSAWDSAPTGWGSGGGGAGGACVWGQGNGGESGIGSLRDHADSWGHRVSAPASEGSSDSQESPSQRRERPPAEEASPKLLTQDLDPRVLCNTGWGQTPVRQHTAWDTEDTSGTQTWGSPSPATPTSTVPKPANVRRSDGAGHSATTAPTWGSSGPPPNQLSSTWGESSGKKVANGPTEWGSVSDGPSTGAPAQSWTPEEKSPSWDDHQAKPDNTSQSWSEGPTPTPSRGWGGAGGGGVKATGEEWARSEEGKNDGPARPHWEDTPRGWGRNAQGHGGGWEDTPRASGPRQGWGGPSQEGASGSSGTGGGAASWGGAASVRQSSTDWGGELATGGNGGCGGAGGRQEPTGWEDPSPPSLRRRMEIDDGTSAWGDPNAYSKTVNLWDKNAASGTATSSPATRPHATASPTGLAGTAAACRTRRDLSLVNVRFASGWGEAPGTHPKAEPSWGQGPCPPPTVDNGTSAWGKPLASCRGWGDGPEAPGPFGRGTTAPGSAPCKSAPKSMQEGWVGGSEDPNPTGGPWEAEDGEGWSSTTSQESNSSCNSWANLPRQGPQKGKVMNKKDDSWIMNRLIKQLTDMGFPRDPAEEALRNSNMNLDQAMSALLERKTELDKRGVGGSDYNNGPVHKTAGCRPGAQSKEPASERPAFLDKQPLSDKCSSTFVSLLFQMQSGMIGGGGASLGRAIQQAPPPPQSVPPLNSSQPGLRAQVPQFLSPQVQAQLLQFAAKNTGLNPALLSSPINPQHMTLLNQLYQLQLAYQRLQIQQQMLQAQRNVSGPIRQQEQQVARTINNMQQQIQQQQRQLAQALLMKQQLHAPSHPGTGKSTLDSFPGHHQASGLTDLQTKEQQPSPSTYIPYPLSGLNSNVNVSSMEAGNLSAKDPPQPQSRLAQWTHPSPMESLSPLETGLSKHGLSHAQGQPPMDDAYSPYNLLPSTDLPSGSLVSPESWGQTQGPGDKLSNGTNISWPPEFCPGVPWKGLQNIDPETDPNVTPGSVPSGPTINTTIQDVNRYLLRDRSGGKLSDKPTWPPGSTPHGQAPLSHELWKAPQGPRNTPAPSRPPPGLTNTKPSSAWGGGALSLAPGWGSSSYAAGTTWSSDSSVRGSSWLVLRNLTPQIDGSTLRTLCLQHGPLITFHLSLTQGSAVVRYSSKEEAAKAQKSLHMCVLGNTTILAEFAGEEEVNRFFAQGQSLTPPATSWQASQGNNQARPGLAGAGPGLTGAGPAHAASQWNGSQAKASAGGGNGSGNELLWGGAPTHYSSLWGAPGGEDAGLIGSPTPMNTLLPGDLLSGESM</sequence>
<reference evidence="12" key="2">
    <citation type="submission" date="2025-08" db="UniProtKB">
        <authorList>
            <consortium name="Ensembl"/>
        </authorList>
    </citation>
    <scope>IDENTIFICATION</scope>
</reference>
<feature type="region of interest" description="Disordered" evidence="10">
    <location>
        <begin position="801"/>
        <end position="927"/>
    </location>
</feature>
<dbReference type="InterPro" id="IPR032226">
    <property type="entry name" value="TNRC6_PABC-bd"/>
</dbReference>
<evidence type="ECO:0000256" key="6">
    <source>
        <dbReference type="ARBA" id="ARBA00023054"/>
    </source>
</evidence>
<feature type="region of interest" description="Disordered" evidence="10">
    <location>
        <begin position="1554"/>
        <end position="1610"/>
    </location>
</feature>
<feature type="region of interest" description="Disordered" evidence="10">
    <location>
        <begin position="1178"/>
        <end position="1223"/>
    </location>
</feature>
<evidence type="ECO:0000256" key="2">
    <source>
        <dbReference type="ARBA" id="ARBA00022481"/>
    </source>
</evidence>
<keyword evidence="7" id="KW-0943">RNA-mediated gene silencing</keyword>
<proteinExistence type="inferred from homology"/>
<feature type="compositionally biased region" description="Basic and acidic residues" evidence="10">
    <location>
        <begin position="608"/>
        <end position="632"/>
    </location>
</feature>
<evidence type="ECO:0000256" key="7">
    <source>
        <dbReference type="ARBA" id="ARBA00023158"/>
    </source>
</evidence>
<accession>A0A8C9U606</accession>
<dbReference type="InterPro" id="IPR000504">
    <property type="entry name" value="RRM_dom"/>
</dbReference>
<gene>
    <name evidence="12" type="primary">TNRC6C</name>
</gene>
<dbReference type="PANTHER" id="PTHR13020:SF9">
    <property type="entry name" value="TRINUCLEOTIDE REPEAT-CONTAINING GENE 6C PROTEIN"/>
    <property type="match status" value="1"/>
</dbReference>